<dbReference type="OrthoDB" id="4317020at2"/>
<dbReference type="GO" id="GO:0043041">
    <property type="term" value="P:amino acid activation for nonribosomal peptide biosynthetic process"/>
    <property type="evidence" value="ECO:0007669"/>
    <property type="project" value="TreeGrafter"/>
</dbReference>
<gene>
    <name evidence="2" type="ORF">SAMN05216463_1571</name>
</gene>
<dbReference type="Gene3D" id="3.30.300.30">
    <property type="match status" value="1"/>
</dbReference>
<dbReference type="Gene3D" id="3.40.50.12780">
    <property type="entry name" value="N-terminal domain of ligase-like"/>
    <property type="match status" value="1"/>
</dbReference>
<protein>
    <submittedName>
        <fullName evidence="2">Amino acid adenylation domain-containing protein</fullName>
    </submittedName>
</protein>
<dbReference type="InterPro" id="IPR020845">
    <property type="entry name" value="AMP-binding_CS"/>
</dbReference>
<dbReference type="Proteomes" id="UP000184130">
    <property type="component" value="Unassembled WGS sequence"/>
</dbReference>
<dbReference type="GO" id="GO:0005737">
    <property type="term" value="C:cytoplasm"/>
    <property type="evidence" value="ECO:0007669"/>
    <property type="project" value="TreeGrafter"/>
</dbReference>
<feature type="non-terminal residue" evidence="2">
    <location>
        <position position="1"/>
    </location>
</feature>
<dbReference type="InterPro" id="IPR042099">
    <property type="entry name" value="ANL_N_sf"/>
</dbReference>
<feature type="domain" description="AMP-dependent synthetase/ligase" evidence="1">
    <location>
        <begin position="2"/>
        <end position="338"/>
    </location>
</feature>
<dbReference type="SUPFAM" id="SSF56801">
    <property type="entry name" value="Acetyl-CoA synthetase-like"/>
    <property type="match status" value="1"/>
</dbReference>
<feature type="non-terminal residue" evidence="2">
    <location>
        <position position="470"/>
    </location>
</feature>
<proteinExistence type="predicted"/>
<dbReference type="InterPro" id="IPR000873">
    <property type="entry name" value="AMP-dep_synth/lig_dom"/>
</dbReference>
<name>A0A1M6ZER6_XYLRU</name>
<dbReference type="NCBIfam" id="TIGR01733">
    <property type="entry name" value="AA-adenyl-dom"/>
    <property type="match status" value="1"/>
</dbReference>
<dbReference type="Pfam" id="PF00501">
    <property type="entry name" value="AMP-binding"/>
    <property type="match status" value="1"/>
</dbReference>
<dbReference type="PANTHER" id="PTHR45527:SF1">
    <property type="entry name" value="FATTY ACID SYNTHASE"/>
    <property type="match status" value="1"/>
</dbReference>
<evidence type="ECO:0000259" key="1">
    <source>
        <dbReference type="Pfam" id="PF00501"/>
    </source>
</evidence>
<dbReference type="AlphaFoldDB" id="A0A1M6ZER6"/>
<dbReference type="PANTHER" id="PTHR45527">
    <property type="entry name" value="NONRIBOSOMAL PEPTIDE SYNTHETASE"/>
    <property type="match status" value="1"/>
</dbReference>
<evidence type="ECO:0000313" key="3">
    <source>
        <dbReference type="Proteomes" id="UP000184130"/>
    </source>
</evidence>
<dbReference type="CDD" id="cd05930">
    <property type="entry name" value="A_NRPS"/>
    <property type="match status" value="1"/>
</dbReference>
<dbReference type="InterPro" id="IPR010071">
    <property type="entry name" value="AA_adenyl_dom"/>
</dbReference>
<reference evidence="2 3" key="1">
    <citation type="submission" date="2016-11" db="EMBL/GenBank/DDBJ databases">
        <authorList>
            <person name="Jaros S."/>
            <person name="Januszkiewicz K."/>
            <person name="Wedrychowicz H."/>
        </authorList>
    </citation>
    <scope>NUCLEOTIDE SEQUENCE [LARGE SCALE GENOMIC DNA]</scope>
    <source>
        <strain evidence="2 3">KHT3</strain>
    </source>
</reference>
<dbReference type="GO" id="GO:0044550">
    <property type="term" value="P:secondary metabolite biosynthetic process"/>
    <property type="evidence" value="ECO:0007669"/>
    <property type="project" value="TreeGrafter"/>
</dbReference>
<organism evidence="2 3">
    <name type="scientific">Xylanibacter ruminicola</name>
    <name type="common">Prevotella ruminicola</name>
    <dbReference type="NCBI Taxonomy" id="839"/>
    <lineage>
        <taxon>Bacteria</taxon>
        <taxon>Pseudomonadati</taxon>
        <taxon>Bacteroidota</taxon>
        <taxon>Bacteroidia</taxon>
        <taxon>Bacteroidales</taxon>
        <taxon>Prevotellaceae</taxon>
        <taxon>Xylanibacter</taxon>
    </lineage>
</organism>
<dbReference type="EMBL" id="FRBD01000057">
    <property type="protein sequence ID" value="SHL28937.1"/>
    <property type="molecule type" value="Genomic_DNA"/>
</dbReference>
<dbReference type="GO" id="GO:0031177">
    <property type="term" value="F:phosphopantetheine binding"/>
    <property type="evidence" value="ECO:0007669"/>
    <property type="project" value="TreeGrafter"/>
</dbReference>
<dbReference type="RefSeq" id="WP_139261766.1">
    <property type="nucleotide sequence ID" value="NZ_FRBD01000057.1"/>
</dbReference>
<dbReference type="PROSITE" id="PS00455">
    <property type="entry name" value="AMP_BINDING"/>
    <property type="match status" value="1"/>
</dbReference>
<evidence type="ECO:0000313" key="2">
    <source>
        <dbReference type="EMBL" id="SHL28937.1"/>
    </source>
</evidence>
<sequence>LFRAQAAKTPNNIAVVFKDRQMTYRELDDLTDRLAAYLINYYHVQPEEAIGVMIERSELMAVYPLAIMKAGGAYMPLDFNFPEERLQYMCQDAEVRLILSEEDWVHHAMPSFSGDVFTSDSLETLPKCSSPLPDPLPSHRHVILYTSGSTGKPKGVILEHHGIVNFCHWYVKEFRMTAADHALGYANFGFDAHMIDIYPTLSVGACVYIIDSEMCMDFMAMNQYMEDNDINIAFMTTQAGIMFATVIGNKSLRLLSTGGEKMIPLKKPPFDFYNVYGPTECSLFSTFYRITGDFNSSIIGRPLDNYQLYVVNTNLHLLPQGIAGELLIGGEGLSRGYLHPSDKDAARFLTFRGERCYRTGDLCRWNKQGELEYLGRIDTQVKLRGYRIELGEIESQSLKYGGIKQTVASVYNGQLLCLYYTADSDIDEGTLKEFLAQSLPDYMVPAAYIHLDELPLTPNGKVDRKKLPAP</sequence>
<dbReference type="InterPro" id="IPR045851">
    <property type="entry name" value="AMP-bd_C_sf"/>
</dbReference>
<accession>A0A1M6ZER6</accession>